<name>B0DWY1_LACBS</name>
<gene>
    <name evidence="2" type="ORF">LACBIDRAFT_333747</name>
</gene>
<dbReference type="KEGG" id="lbc:LACBIDRAFT_333747"/>
<sequence>MSMKESGRRIHDERQLTVWRGNLNFEKKELMNAWQIVSLCMGVEPSFPAKIDEANCIRKKSAALVISLSKKRSQEKSYEVRAFPWHQMGANGLPPLSTNGLLPLSMDGLPLANGLLFRQMASRQMASPSLDGWPSPSLDGRPLGEWPSPSLDGRPLCEWSPPSLDGRFPLSASGLLPLLMDSLLPLSTDDLLPPLANSFLPPSMNGSHTSLDERPPPSLNLKNSLPLLSVNGPPLYFLTQVELKQSMTII</sequence>
<evidence type="ECO:0000256" key="1">
    <source>
        <dbReference type="SAM" id="MobiDB-lite"/>
    </source>
</evidence>
<dbReference type="Proteomes" id="UP000001194">
    <property type="component" value="Unassembled WGS sequence"/>
</dbReference>
<accession>B0DWY1</accession>
<evidence type="ECO:0000313" key="2">
    <source>
        <dbReference type="EMBL" id="EDR00839.1"/>
    </source>
</evidence>
<dbReference type="HOGENOM" id="CLU_1111568_0_0_1"/>
<dbReference type="InParanoid" id="B0DWY1"/>
<dbReference type="RefSeq" id="XP_001888433.1">
    <property type="nucleotide sequence ID" value="XM_001888398.1"/>
</dbReference>
<keyword evidence="3" id="KW-1185">Reference proteome</keyword>
<dbReference type="GeneID" id="6084134"/>
<feature type="region of interest" description="Disordered" evidence="1">
    <location>
        <begin position="127"/>
        <end position="154"/>
    </location>
</feature>
<proteinExistence type="predicted"/>
<dbReference type="AlphaFoldDB" id="B0DWY1"/>
<organism evidence="3">
    <name type="scientific">Laccaria bicolor (strain S238N-H82 / ATCC MYA-4686)</name>
    <name type="common">Bicoloured deceiver</name>
    <name type="synonym">Laccaria laccata var. bicolor</name>
    <dbReference type="NCBI Taxonomy" id="486041"/>
    <lineage>
        <taxon>Eukaryota</taxon>
        <taxon>Fungi</taxon>
        <taxon>Dikarya</taxon>
        <taxon>Basidiomycota</taxon>
        <taxon>Agaricomycotina</taxon>
        <taxon>Agaricomycetes</taxon>
        <taxon>Agaricomycetidae</taxon>
        <taxon>Agaricales</taxon>
        <taxon>Agaricineae</taxon>
        <taxon>Hydnangiaceae</taxon>
        <taxon>Laccaria</taxon>
    </lineage>
</organism>
<dbReference type="EMBL" id="DS547145">
    <property type="protein sequence ID" value="EDR00839.1"/>
    <property type="molecule type" value="Genomic_DNA"/>
</dbReference>
<reference evidence="2 3" key="1">
    <citation type="journal article" date="2008" name="Nature">
        <title>The genome of Laccaria bicolor provides insights into mycorrhizal symbiosis.</title>
        <authorList>
            <person name="Martin F."/>
            <person name="Aerts A."/>
            <person name="Ahren D."/>
            <person name="Brun A."/>
            <person name="Danchin E.G.J."/>
            <person name="Duchaussoy F."/>
            <person name="Gibon J."/>
            <person name="Kohler A."/>
            <person name="Lindquist E."/>
            <person name="Pereda V."/>
            <person name="Salamov A."/>
            <person name="Shapiro H.J."/>
            <person name="Wuyts J."/>
            <person name="Blaudez D."/>
            <person name="Buee M."/>
            <person name="Brokstein P."/>
            <person name="Canbaeck B."/>
            <person name="Cohen D."/>
            <person name="Courty P.E."/>
            <person name="Coutinho P.M."/>
            <person name="Delaruelle C."/>
            <person name="Detter J.C."/>
            <person name="Deveau A."/>
            <person name="DiFazio S."/>
            <person name="Duplessis S."/>
            <person name="Fraissinet-Tachet L."/>
            <person name="Lucic E."/>
            <person name="Frey-Klett P."/>
            <person name="Fourrey C."/>
            <person name="Feussner I."/>
            <person name="Gay G."/>
            <person name="Grimwood J."/>
            <person name="Hoegger P.J."/>
            <person name="Jain P."/>
            <person name="Kilaru S."/>
            <person name="Labbe J."/>
            <person name="Lin Y.C."/>
            <person name="Legue V."/>
            <person name="Le Tacon F."/>
            <person name="Marmeisse R."/>
            <person name="Melayah D."/>
            <person name="Montanini B."/>
            <person name="Muratet M."/>
            <person name="Nehls U."/>
            <person name="Niculita-Hirzel H."/>
            <person name="Oudot-Le Secq M.P."/>
            <person name="Peter M."/>
            <person name="Quesneville H."/>
            <person name="Rajashekar B."/>
            <person name="Reich M."/>
            <person name="Rouhier N."/>
            <person name="Schmutz J."/>
            <person name="Yin T."/>
            <person name="Chalot M."/>
            <person name="Henrissat B."/>
            <person name="Kuees U."/>
            <person name="Lucas S."/>
            <person name="Van de Peer Y."/>
            <person name="Podila G.K."/>
            <person name="Polle A."/>
            <person name="Pukkila P.J."/>
            <person name="Richardson P.M."/>
            <person name="Rouze P."/>
            <person name="Sanders I.R."/>
            <person name="Stajich J.E."/>
            <person name="Tunlid A."/>
            <person name="Tuskan G."/>
            <person name="Grigoriev I.V."/>
        </authorList>
    </citation>
    <scope>NUCLEOTIDE SEQUENCE [LARGE SCALE GENOMIC DNA]</scope>
    <source>
        <strain evidence="3">S238N-H82 / ATCC MYA-4686</strain>
    </source>
</reference>
<evidence type="ECO:0000313" key="3">
    <source>
        <dbReference type="Proteomes" id="UP000001194"/>
    </source>
</evidence>
<protein>
    <submittedName>
        <fullName evidence="2">Predicted protein</fullName>
    </submittedName>
</protein>